<name>A0A183K353_9TREM</name>
<evidence type="ECO:0000313" key="3">
    <source>
        <dbReference type="Proteomes" id="UP000279833"/>
    </source>
</evidence>
<evidence type="ECO:0000313" key="4">
    <source>
        <dbReference type="WBParaSite" id="SCUD_0000941801-mRNA-1"/>
    </source>
</evidence>
<feature type="compositionally biased region" description="Acidic residues" evidence="1">
    <location>
        <begin position="204"/>
        <end position="213"/>
    </location>
</feature>
<dbReference type="WBParaSite" id="SCUD_0000941801-mRNA-1">
    <property type="protein sequence ID" value="SCUD_0000941801-mRNA-1"/>
    <property type="gene ID" value="SCUD_0000941801"/>
</dbReference>
<feature type="region of interest" description="Disordered" evidence="1">
    <location>
        <begin position="157"/>
        <end position="182"/>
    </location>
</feature>
<dbReference type="AlphaFoldDB" id="A0A183K353"/>
<reference evidence="4" key="1">
    <citation type="submission" date="2016-06" db="UniProtKB">
        <authorList>
            <consortium name="WormBaseParasite"/>
        </authorList>
    </citation>
    <scope>IDENTIFICATION</scope>
</reference>
<protein>
    <submittedName>
        <fullName evidence="4">G_PROTEIN_RECEP_F1_2 domain-containing protein</fullName>
    </submittedName>
</protein>
<reference evidence="2 3" key="2">
    <citation type="submission" date="2018-11" db="EMBL/GenBank/DDBJ databases">
        <authorList>
            <consortium name="Pathogen Informatics"/>
        </authorList>
    </citation>
    <scope>NUCLEOTIDE SEQUENCE [LARGE SCALE GENOMIC DNA]</scope>
    <source>
        <strain evidence="2">Dakar</strain>
        <strain evidence="3">Dakar, Senegal</strain>
    </source>
</reference>
<dbReference type="Proteomes" id="UP000279833">
    <property type="component" value="Unassembled WGS sequence"/>
</dbReference>
<sequence length="978" mass="113967">MLCTGSDHNDDSAVLPSFLAGISNTSPDTYSLSEPGIVVSTPQYPLDNIINYNQQQQKPQKINVSSQTVQKNSSCYIDILKNDNNQSKYKVGPYTIINEHLFTTKNNIRKNVYMPSISTNHNRIKLCYDKNIHKMWQRYENQLYKFSEVTSSFSLSTSPSSLTSSPSVTLSSSPTSSSSSSTINSLKNELFTVTMNRTFKNDSSDYDDSEGDQQGEVHQERTQNKHSTVAIRRLVSKNKYRIKKDLTNDSDSVSYQSQRKEKHLTNKMNVFRKPPSFRYIKTVKLNQTKSLMITAKCEQVFLNFLLIGQLLHFLSFYFTMYFNACRSFCGCCLMDNKLQHLHYFPYRRSRVTDQLFTRRQNRFKAYHKRKNQIVDNDNSQIDIKHQSKKLPSPKRQILISRPDSTRYHQLVTIGNAKDLRSQFHNANQTKRLTTYLKGMKNVQTHSRIILQCEYIFLGFFCVGSLISIMYYGDRLIKSSTSTDWGIWYSSNHANLRENNKSHFINENVDHHHVDEEKYLLERKTTIFADNNISLQHPLITNSSIMPTISNNKTDVTAGNSYKNHDFHQITYINWLRLINNVLWVLLLVIQIPMMIQLKKIFPKMLRMYNGLLFVHVIAANLTSWFRMAYIGTENYLSYYHEYKLNKTYEIKGISVIIMYVELNCCLLSGNFNRLLVLKVIQSPVAYLLNCVACSHLLVVVYSSTYDKHSNPGYIYSRKFSNHLNWLKSNLLYFPFLFQLTGSICFNLMQIIEILLKFTNVYAKDFDINSSFVNTSIVHNSLSTHAIHQSYMINQYRYVSHQELFLKYFILFTLCIEVIENCIEIICIPLIMVKCFLHRITKPTFFTNLIVNLITNEICLLLMKFFNPQLLSLEDNSTLNCSINYLNSHNMTNKITTNSINSPHDVTYEMLVQNTSTIVNSQTNFIHENKTVNEICNLVQFTKVTTNWWYWIFIKQLSYSICIIFRQSMLICCGFLYSS</sequence>
<accession>A0A183K353</accession>
<keyword evidence="3" id="KW-1185">Reference proteome</keyword>
<proteinExistence type="predicted"/>
<feature type="region of interest" description="Disordered" evidence="1">
    <location>
        <begin position="202"/>
        <end position="228"/>
    </location>
</feature>
<gene>
    <name evidence="2" type="ORF">SCUD_LOCUS9418</name>
</gene>
<evidence type="ECO:0000256" key="1">
    <source>
        <dbReference type="SAM" id="MobiDB-lite"/>
    </source>
</evidence>
<organism evidence="4">
    <name type="scientific">Schistosoma curassoni</name>
    <dbReference type="NCBI Taxonomy" id="6186"/>
    <lineage>
        <taxon>Eukaryota</taxon>
        <taxon>Metazoa</taxon>
        <taxon>Spiralia</taxon>
        <taxon>Lophotrochozoa</taxon>
        <taxon>Platyhelminthes</taxon>
        <taxon>Trematoda</taxon>
        <taxon>Digenea</taxon>
        <taxon>Strigeidida</taxon>
        <taxon>Schistosomatoidea</taxon>
        <taxon>Schistosomatidae</taxon>
        <taxon>Schistosoma</taxon>
    </lineage>
</organism>
<dbReference type="EMBL" id="UZAK01033224">
    <property type="protein sequence ID" value="VDP35553.1"/>
    <property type="molecule type" value="Genomic_DNA"/>
</dbReference>
<evidence type="ECO:0000313" key="2">
    <source>
        <dbReference type="EMBL" id="VDP35553.1"/>
    </source>
</evidence>